<dbReference type="AlphaFoldDB" id="A0A4R2PW17"/>
<keyword evidence="2" id="KW-1133">Transmembrane helix</keyword>
<comment type="caution">
    <text evidence="3">The sequence shown here is derived from an EMBL/GenBank/DDBJ whole genome shotgun (WGS) entry which is preliminary data.</text>
</comment>
<evidence type="ECO:0000256" key="2">
    <source>
        <dbReference type="SAM" id="Phobius"/>
    </source>
</evidence>
<name>A0A4R2PW17_9RHOB</name>
<sequence>MLAWQANGKGGQRLERTEGSMFHTSRSRSTTMGGLRLLLLIYHGSVRHVRRSHRNALVGLVMNILQTVIFVAAFYLMFTLIPGMRGSAIRGDFLLYLMSGIFLFLTFNKTMGAVIASEGPASPMMQHAPMNTIVAIGSAAFGTLYIQILSMLVVGFVYHTAFTPITIHDPADAFAMVMLSWFSGLSIGMVFLAMKPWAPGFVGLVSTIFQRMNMIASGKMFVANMLPGYMLALFDWNPLFHCIDQARGFTFINYNPHFTSIEYPLYISIALIMVGLMGEFYTRKFASASWYARR</sequence>
<proteinExistence type="predicted"/>
<feature type="transmembrane region" description="Helical" evidence="2">
    <location>
        <begin position="263"/>
        <end position="281"/>
    </location>
</feature>
<feature type="transmembrane region" description="Helical" evidence="2">
    <location>
        <begin position="57"/>
        <end position="81"/>
    </location>
</feature>
<keyword evidence="2" id="KW-0812">Transmembrane</keyword>
<feature type="transmembrane region" description="Helical" evidence="2">
    <location>
        <begin position="93"/>
        <end position="116"/>
    </location>
</feature>
<evidence type="ECO:0000313" key="4">
    <source>
        <dbReference type="Proteomes" id="UP000294835"/>
    </source>
</evidence>
<gene>
    <name evidence="3" type="ORF">EV662_108105</name>
</gene>
<feature type="region of interest" description="Disordered" evidence="1">
    <location>
        <begin position="1"/>
        <end position="27"/>
    </location>
</feature>
<feature type="transmembrane region" description="Helical" evidence="2">
    <location>
        <begin position="128"/>
        <end position="161"/>
    </location>
</feature>
<accession>A0A4R2PW17</accession>
<reference evidence="3 4" key="1">
    <citation type="submission" date="2019-03" db="EMBL/GenBank/DDBJ databases">
        <title>Genomic Encyclopedia of Type Strains, Phase IV (KMG-IV): sequencing the most valuable type-strain genomes for metagenomic binning, comparative biology and taxonomic classification.</title>
        <authorList>
            <person name="Goeker M."/>
        </authorList>
    </citation>
    <scope>NUCLEOTIDE SEQUENCE [LARGE SCALE GENOMIC DNA]</scope>
    <source>
        <strain evidence="3 4">DSM 18063</strain>
    </source>
</reference>
<keyword evidence="4" id="KW-1185">Reference proteome</keyword>
<protein>
    <submittedName>
        <fullName evidence="3">ABC-type polysaccharide/polyol phosphate export permease</fullName>
    </submittedName>
</protein>
<dbReference type="Proteomes" id="UP000294835">
    <property type="component" value="Unassembled WGS sequence"/>
</dbReference>
<dbReference type="EMBL" id="SLXP01000008">
    <property type="protein sequence ID" value="TCP40230.1"/>
    <property type="molecule type" value="Genomic_DNA"/>
</dbReference>
<feature type="transmembrane region" description="Helical" evidence="2">
    <location>
        <begin position="173"/>
        <end position="193"/>
    </location>
</feature>
<evidence type="ECO:0000313" key="3">
    <source>
        <dbReference type="EMBL" id="TCP40230.1"/>
    </source>
</evidence>
<organism evidence="3 4">
    <name type="scientific">Rhodovulum marinum</name>
    <dbReference type="NCBI Taxonomy" id="320662"/>
    <lineage>
        <taxon>Bacteria</taxon>
        <taxon>Pseudomonadati</taxon>
        <taxon>Pseudomonadota</taxon>
        <taxon>Alphaproteobacteria</taxon>
        <taxon>Rhodobacterales</taxon>
        <taxon>Paracoccaceae</taxon>
        <taxon>Rhodovulum</taxon>
    </lineage>
</organism>
<evidence type="ECO:0000256" key="1">
    <source>
        <dbReference type="SAM" id="MobiDB-lite"/>
    </source>
</evidence>
<keyword evidence="2" id="KW-0472">Membrane</keyword>
<feature type="transmembrane region" description="Helical" evidence="2">
    <location>
        <begin position="214"/>
        <end position="234"/>
    </location>
</feature>